<dbReference type="Gene3D" id="3.40.190.10">
    <property type="entry name" value="Periplasmic binding protein-like II"/>
    <property type="match status" value="2"/>
</dbReference>
<protein>
    <recommendedName>
        <fullName evidence="4 7">Phosphate-binding protein PstS</fullName>
    </recommendedName>
</protein>
<evidence type="ECO:0000256" key="6">
    <source>
        <dbReference type="ARBA" id="ARBA00022592"/>
    </source>
</evidence>
<dbReference type="InterPro" id="IPR050962">
    <property type="entry name" value="Phosphate-bind_PstS"/>
</dbReference>
<dbReference type="RefSeq" id="WP_160794116.1">
    <property type="nucleotide sequence ID" value="NZ_WSSB01000001.1"/>
</dbReference>
<dbReference type="AlphaFoldDB" id="A0A845BGW2"/>
<gene>
    <name evidence="10" type="primary">pstS</name>
    <name evidence="10" type="ORF">GQF02_00345</name>
</gene>
<dbReference type="PANTHER" id="PTHR42996:SF1">
    <property type="entry name" value="PHOSPHATE-BINDING PROTEIN PSTS"/>
    <property type="match status" value="1"/>
</dbReference>
<keyword evidence="6 7" id="KW-0592">Phosphate transport</keyword>
<feature type="signal peptide" evidence="8">
    <location>
        <begin position="1"/>
        <end position="23"/>
    </location>
</feature>
<proteinExistence type="inferred from homology"/>
<dbReference type="PANTHER" id="PTHR42996">
    <property type="entry name" value="PHOSPHATE-BINDING PROTEIN PSTS"/>
    <property type="match status" value="1"/>
</dbReference>
<name>A0A845BGW2_9NEIS</name>
<evidence type="ECO:0000256" key="7">
    <source>
        <dbReference type="PIRNR" id="PIRNR002756"/>
    </source>
</evidence>
<evidence type="ECO:0000313" key="10">
    <source>
        <dbReference type="EMBL" id="MXR35449.1"/>
    </source>
</evidence>
<evidence type="ECO:0000313" key="11">
    <source>
        <dbReference type="Proteomes" id="UP000467214"/>
    </source>
</evidence>
<sequence length="345" mass="36678">MKHTVRLAATLTLTGAFIAPAFAADITGAGATFPYPLYAKWAEAYKAKTGNRVNYQSIGSGGGIKQIESKTVDFGASDMPLKPEDLAKKGLVQFPTVIGGVVPVVNLPGIKPGQLKLTGPVLADIYMGTISKWNDPVIVKLNPGVALPDQKITPVRRSDGSGTTFVFTDYLSKVSPAWKSAIGANTSVAWKVGVGGKGNEGVANYVNRIKGSVGYVEYAYAKVNNIPHAAVQNASGSFIQPDDKSFAAAAAGADWKNAPGFYLILTNAQGKESWPISSATFILMQQKTDKAEGSSEALKFFNWAYQDGGKMALDLDYVPLPAVVQNQVRNSWKQIAASNGQALWK</sequence>
<feature type="domain" description="PBP" evidence="9">
    <location>
        <begin position="24"/>
        <end position="306"/>
    </location>
</feature>
<organism evidence="10 11">
    <name type="scientific">Craterilacuibacter sinensis</name>
    <dbReference type="NCBI Taxonomy" id="2686017"/>
    <lineage>
        <taxon>Bacteria</taxon>
        <taxon>Pseudomonadati</taxon>
        <taxon>Pseudomonadota</taxon>
        <taxon>Betaproteobacteria</taxon>
        <taxon>Neisseriales</taxon>
        <taxon>Neisseriaceae</taxon>
        <taxon>Craterilacuibacter</taxon>
    </lineage>
</organism>
<accession>A0A845BGW2</accession>
<keyword evidence="8" id="KW-0732">Signal</keyword>
<comment type="similarity">
    <text evidence="2 7">Belongs to the PstS family.</text>
</comment>
<dbReference type="Pfam" id="PF12849">
    <property type="entry name" value="PBP_like_2"/>
    <property type="match status" value="1"/>
</dbReference>
<evidence type="ECO:0000256" key="8">
    <source>
        <dbReference type="SAM" id="SignalP"/>
    </source>
</evidence>
<comment type="function">
    <text evidence="1 7">Part of the ABC transporter complex PstSACB involved in phosphate import.</text>
</comment>
<dbReference type="EMBL" id="WSSB01000001">
    <property type="protein sequence ID" value="MXR35449.1"/>
    <property type="molecule type" value="Genomic_DNA"/>
</dbReference>
<evidence type="ECO:0000259" key="9">
    <source>
        <dbReference type="Pfam" id="PF12849"/>
    </source>
</evidence>
<dbReference type="InterPro" id="IPR024370">
    <property type="entry name" value="PBP_domain"/>
</dbReference>
<dbReference type="InterPro" id="IPR005673">
    <property type="entry name" value="ABC_phos-bd_PstS"/>
</dbReference>
<dbReference type="GO" id="GO:0043190">
    <property type="term" value="C:ATP-binding cassette (ABC) transporter complex"/>
    <property type="evidence" value="ECO:0007669"/>
    <property type="project" value="InterPro"/>
</dbReference>
<dbReference type="PIRSF" id="PIRSF002756">
    <property type="entry name" value="PstS"/>
    <property type="match status" value="1"/>
</dbReference>
<evidence type="ECO:0000256" key="2">
    <source>
        <dbReference type="ARBA" id="ARBA00008725"/>
    </source>
</evidence>
<evidence type="ECO:0000256" key="1">
    <source>
        <dbReference type="ARBA" id="ARBA00002841"/>
    </source>
</evidence>
<dbReference type="SUPFAM" id="SSF53850">
    <property type="entry name" value="Periplasmic binding protein-like II"/>
    <property type="match status" value="1"/>
</dbReference>
<dbReference type="GO" id="GO:0042301">
    <property type="term" value="F:phosphate ion binding"/>
    <property type="evidence" value="ECO:0007669"/>
    <property type="project" value="InterPro"/>
</dbReference>
<dbReference type="GO" id="GO:0035435">
    <property type="term" value="P:phosphate ion transmembrane transport"/>
    <property type="evidence" value="ECO:0007669"/>
    <property type="project" value="InterPro"/>
</dbReference>
<evidence type="ECO:0000256" key="3">
    <source>
        <dbReference type="ARBA" id="ARBA00011529"/>
    </source>
</evidence>
<comment type="subunit">
    <text evidence="3 7">The complex is composed of two ATP-binding proteins (PstB), two transmembrane proteins (PstC and PstA) and a solute-binding protein (PstS).</text>
</comment>
<evidence type="ECO:0000256" key="4">
    <source>
        <dbReference type="ARBA" id="ARBA00021889"/>
    </source>
</evidence>
<reference evidence="10 11" key="1">
    <citation type="submission" date="2019-12" db="EMBL/GenBank/DDBJ databases">
        <title>Neisseriaceae gen. nov. sp. Genome sequencing and assembly.</title>
        <authorList>
            <person name="Liu Z."/>
            <person name="Li A."/>
        </authorList>
    </citation>
    <scope>NUCLEOTIDE SEQUENCE [LARGE SCALE GENOMIC DNA]</scope>
    <source>
        <strain evidence="10 11">B2N2-7</strain>
    </source>
</reference>
<keyword evidence="11" id="KW-1185">Reference proteome</keyword>
<dbReference type="Proteomes" id="UP000467214">
    <property type="component" value="Unassembled WGS sequence"/>
</dbReference>
<evidence type="ECO:0000256" key="5">
    <source>
        <dbReference type="ARBA" id="ARBA00022448"/>
    </source>
</evidence>
<comment type="caution">
    <text evidence="10">The sequence shown here is derived from an EMBL/GenBank/DDBJ whole genome shotgun (WGS) entry which is preliminary data.</text>
</comment>
<feature type="chain" id="PRO_5032440914" description="Phosphate-binding protein PstS" evidence="8">
    <location>
        <begin position="24"/>
        <end position="345"/>
    </location>
</feature>
<dbReference type="CDD" id="cd13565">
    <property type="entry name" value="PBP2_PstS"/>
    <property type="match status" value="1"/>
</dbReference>
<keyword evidence="5 7" id="KW-0813">Transport</keyword>
<dbReference type="NCBIfam" id="TIGR00975">
    <property type="entry name" value="3a0107s03"/>
    <property type="match status" value="1"/>
</dbReference>
<dbReference type="NCBIfam" id="NF008171">
    <property type="entry name" value="PRK10918.1"/>
    <property type="match status" value="1"/>
</dbReference>